<feature type="compositionally biased region" description="Gly residues" evidence="5">
    <location>
        <begin position="85"/>
        <end position="100"/>
    </location>
</feature>
<evidence type="ECO:0000256" key="3">
    <source>
        <dbReference type="ARBA" id="ARBA00022989"/>
    </source>
</evidence>
<feature type="region of interest" description="Disordered" evidence="5">
    <location>
        <begin position="638"/>
        <end position="738"/>
    </location>
</feature>
<evidence type="ECO:0000259" key="7">
    <source>
        <dbReference type="PROSITE" id="PS51778"/>
    </source>
</evidence>
<dbReference type="PROSITE" id="PS51778">
    <property type="entry name" value="VAST"/>
    <property type="match status" value="1"/>
</dbReference>
<feature type="transmembrane region" description="Helical" evidence="6">
    <location>
        <begin position="1090"/>
        <end position="1111"/>
    </location>
</feature>
<dbReference type="RefSeq" id="XP_002950839.1">
    <property type="nucleotide sequence ID" value="XM_002950793.1"/>
</dbReference>
<gene>
    <name evidence="8" type="ORF">VOLCADRAFT_104846</name>
</gene>
<feature type="compositionally biased region" description="Polar residues" evidence="5">
    <location>
        <begin position="949"/>
        <end position="962"/>
    </location>
</feature>
<dbReference type="Proteomes" id="UP000001058">
    <property type="component" value="Unassembled WGS sequence"/>
</dbReference>
<dbReference type="Pfam" id="PF16016">
    <property type="entry name" value="VASt"/>
    <property type="match status" value="1"/>
</dbReference>
<evidence type="ECO:0000313" key="8">
    <source>
        <dbReference type="EMBL" id="EFJ48154.1"/>
    </source>
</evidence>
<evidence type="ECO:0000256" key="1">
    <source>
        <dbReference type="ARBA" id="ARBA00004167"/>
    </source>
</evidence>
<reference evidence="8 9" key="1">
    <citation type="journal article" date="2010" name="Science">
        <title>Genomic analysis of organismal complexity in the multicellular green alga Volvox carteri.</title>
        <authorList>
            <person name="Prochnik S.E."/>
            <person name="Umen J."/>
            <person name="Nedelcu A.M."/>
            <person name="Hallmann A."/>
            <person name="Miller S.M."/>
            <person name="Nishii I."/>
            <person name="Ferris P."/>
            <person name="Kuo A."/>
            <person name="Mitros T."/>
            <person name="Fritz-Laylin L.K."/>
            <person name="Hellsten U."/>
            <person name="Chapman J."/>
            <person name="Simakov O."/>
            <person name="Rensing S.A."/>
            <person name="Terry A."/>
            <person name="Pangilinan J."/>
            <person name="Kapitonov V."/>
            <person name="Jurka J."/>
            <person name="Salamov A."/>
            <person name="Shapiro H."/>
            <person name="Schmutz J."/>
            <person name="Grimwood J."/>
            <person name="Lindquist E."/>
            <person name="Lucas S."/>
            <person name="Grigoriev I.V."/>
            <person name="Schmitt R."/>
            <person name="Kirk D."/>
            <person name="Rokhsar D.S."/>
        </authorList>
    </citation>
    <scope>NUCLEOTIDE SEQUENCE [LARGE SCALE GENOMIC DNA]</scope>
    <source>
        <strain evidence="9">f. Nagariensis / Eve</strain>
    </source>
</reference>
<comment type="subcellular location">
    <subcellularLocation>
        <location evidence="1">Membrane</location>
        <topology evidence="1">Single-pass membrane protein</topology>
    </subcellularLocation>
</comment>
<organism evidence="9">
    <name type="scientific">Volvox carteri f. nagariensis</name>
    <dbReference type="NCBI Taxonomy" id="3068"/>
    <lineage>
        <taxon>Eukaryota</taxon>
        <taxon>Viridiplantae</taxon>
        <taxon>Chlorophyta</taxon>
        <taxon>core chlorophytes</taxon>
        <taxon>Chlorophyceae</taxon>
        <taxon>CS clade</taxon>
        <taxon>Chlamydomonadales</taxon>
        <taxon>Volvocaceae</taxon>
        <taxon>Volvox</taxon>
    </lineage>
</organism>
<dbReference type="AlphaFoldDB" id="D8TWH3"/>
<protein>
    <recommendedName>
        <fullName evidence="7">VASt domain-containing protein</fullName>
    </recommendedName>
</protein>
<evidence type="ECO:0000313" key="9">
    <source>
        <dbReference type="Proteomes" id="UP000001058"/>
    </source>
</evidence>
<keyword evidence="2 6" id="KW-0812">Transmembrane</keyword>
<dbReference type="Pfam" id="PF02893">
    <property type="entry name" value="GRAM"/>
    <property type="match status" value="1"/>
</dbReference>
<feature type="compositionally biased region" description="Polar residues" evidence="5">
    <location>
        <begin position="668"/>
        <end position="678"/>
    </location>
</feature>
<keyword evidence="3 6" id="KW-1133">Transmembrane helix</keyword>
<dbReference type="PANTHER" id="PTHR47666">
    <property type="entry name" value="PROTEIN VASCULAR ASSOCIATED DEATH 1, CHLOROPLASTIC"/>
    <property type="match status" value="1"/>
</dbReference>
<dbReference type="eggNOG" id="KOG1032">
    <property type="taxonomic scope" value="Eukaryota"/>
</dbReference>
<dbReference type="Gene3D" id="2.170.270.10">
    <property type="entry name" value="SET domain"/>
    <property type="match status" value="1"/>
</dbReference>
<dbReference type="EMBL" id="GL378341">
    <property type="protein sequence ID" value="EFJ48154.1"/>
    <property type="molecule type" value="Genomic_DNA"/>
</dbReference>
<feature type="region of interest" description="Disordered" evidence="5">
    <location>
        <begin position="949"/>
        <end position="975"/>
    </location>
</feature>
<proteinExistence type="predicted"/>
<dbReference type="Gene3D" id="2.30.29.30">
    <property type="entry name" value="Pleckstrin-homology domain (PH domain)/Phosphotyrosine-binding domain (PTB)"/>
    <property type="match status" value="1"/>
</dbReference>
<keyword evidence="9" id="KW-1185">Reference proteome</keyword>
<keyword evidence="4 6" id="KW-0472">Membrane</keyword>
<dbReference type="InterPro" id="IPR046341">
    <property type="entry name" value="SET_dom_sf"/>
</dbReference>
<dbReference type="GeneID" id="9618262"/>
<evidence type="ECO:0000256" key="2">
    <source>
        <dbReference type="ARBA" id="ARBA00022692"/>
    </source>
</evidence>
<dbReference type="InParanoid" id="D8TWH3"/>
<name>D8TWH3_VOLCA</name>
<dbReference type="InterPro" id="IPR031968">
    <property type="entry name" value="VASt"/>
</dbReference>
<dbReference type="GO" id="GO:0016020">
    <property type="term" value="C:membrane"/>
    <property type="evidence" value="ECO:0007669"/>
    <property type="project" value="UniProtKB-SubCell"/>
</dbReference>
<feature type="region of interest" description="Disordered" evidence="5">
    <location>
        <begin position="82"/>
        <end position="127"/>
    </location>
</feature>
<accession>D8TWH3</accession>
<feature type="compositionally biased region" description="Acidic residues" evidence="5">
    <location>
        <begin position="725"/>
        <end position="735"/>
    </location>
</feature>
<dbReference type="PANTHER" id="PTHR47666:SF1">
    <property type="entry name" value="PROTEIN VASCULAR ASSOCIATED DEATH 1, CHLOROPLASTIC"/>
    <property type="match status" value="1"/>
</dbReference>
<dbReference type="KEGG" id="vcn:VOLCADRAFT_104846"/>
<evidence type="ECO:0000256" key="6">
    <source>
        <dbReference type="SAM" id="Phobius"/>
    </source>
</evidence>
<dbReference type="SUPFAM" id="SSF82199">
    <property type="entry name" value="SET domain"/>
    <property type="match status" value="1"/>
</dbReference>
<dbReference type="OrthoDB" id="535435at2759"/>
<dbReference type="InterPro" id="IPR004182">
    <property type="entry name" value="GRAM"/>
</dbReference>
<feature type="domain" description="VASt" evidence="7">
    <location>
        <begin position="751"/>
        <end position="935"/>
    </location>
</feature>
<feature type="region of interest" description="Disordered" evidence="5">
    <location>
        <begin position="508"/>
        <end position="527"/>
    </location>
</feature>
<dbReference type="STRING" id="3068.D8TWH3"/>
<evidence type="ECO:0000256" key="5">
    <source>
        <dbReference type="SAM" id="MobiDB-lite"/>
    </source>
</evidence>
<evidence type="ECO:0000256" key="4">
    <source>
        <dbReference type="ARBA" id="ARBA00023136"/>
    </source>
</evidence>
<feature type="compositionally biased region" description="Gly residues" evidence="5">
    <location>
        <begin position="682"/>
        <end position="711"/>
    </location>
</feature>
<sequence length="1256" mass="131921">MTVHLDRVSRLYTQPTYNPGRQVGPIKLQPLPGRGRGLVADRDIPAAEAVLLSEAVGGVLRGPPGAELRPRQLAEHLERLQRAGSGSGSGGGGDGDGVGLGPPDRVRLRLLYDGSPPDSPRSLRNRGASLEADFLKLEDKLRRAAEAPKKAKGKGFGAPAAAGAAAAAGAVGQTDYKGSVDAASLSGAPLQPDELLRTALYNSWGHTAGELGATALRGEVSGAIIGESKRWFELLWYFALVSAVQDISRGAEVTTSYLGELALAPLERRREWLRGAYGFECECDRCTAEASIPPPVTAAVAAAYQSAQALKTKTEGEAAAAGGGGWDLEASSVRQLGPAVTAAVEQLEAAMDSAGLPARTRSWLRASAYTAYYARAALRDVPGGSEVGTGGGGGGGGDEGCGSVLFGRGGDASRSPVPYSDPAIPAELAEVISSVASGTDLHLYLTLEALSRSAESFPRDDPRVAEATRICLRAHILRYGRTSDTVLRELLQARSTYPHYLGRVDCSASAPSGPAAQHQEQQQQDGERQQPLFANNPVFYAGVMVRGHKGDLVRLFELPPTEGRMYIFDHYVCFYSAVFGFAKKRRMPTRTIKAVRKRKHLGFPNSLEIETDDYKEFFTSFLSREEAYQLINKQLQEAKRSGLESGSSRVRRSTDNGSFFNGAGNGTIHEQSSPQSASRGGTLDGGGGRRGGGGPHGGCGSGGGAARGGLNGERSLLTRHSGSLGDDDNDDEEDSGSVWVMEPRPAPAVAAGSRHVLHTTLPGSPREFFDVVLADSAPFFEDFLDSQGNRRINLTSWKRHPQLGYVRDMNFTAPIKGAFGNWGVSHTACFQSQRFCLYEDEHIVFESSQTMTDIPYGDCFTVDQRWDIRREVFVSEGGGADTGDRATISFDLHVRVPFTSRCLFKSVIESGSVKQVQDTYAQFVEQLRPFLEERLLSRNTLNMTMVHQQDNLPPPQLSQTPRLNRGGGGMGSLAARSTQMTRSVQLQRTASHLTSRTPGRHVTGSAAFESADFGEGGVGGGTAAQQLRQSFHLGGGDSRGGGNINGEHSVARLLRSLGRRLAEGARGVFESGVDVVLNLSQCRTTPQMRFLIALVLAMFLANAVCMLGYLWHGWSSSSAASVAGGGGSGGGGGAVALDGIFFGPLLPDGGAAAVMSDLSAALGAAAGTGGSGGGAGGGGGGGVSYWVQRMALLQQEIQLLQGRMEILSREVSVVMVQLTKAAGSAAAAAATGGADPAAAAAATVAGGAFSAAAGES</sequence>
<dbReference type="InterPro" id="IPR011993">
    <property type="entry name" value="PH-like_dom_sf"/>
</dbReference>